<evidence type="ECO:0000313" key="3">
    <source>
        <dbReference type="Proteomes" id="UP000284706"/>
    </source>
</evidence>
<keyword evidence="3" id="KW-1185">Reference proteome</keyword>
<evidence type="ECO:0000256" key="1">
    <source>
        <dbReference type="SAM" id="MobiDB-lite"/>
    </source>
</evidence>
<reference evidence="2 3" key="1">
    <citation type="journal article" date="2018" name="Evol. Lett.">
        <title>Horizontal gene cluster transfer increased hallucinogenic mushroom diversity.</title>
        <authorList>
            <person name="Reynolds H.T."/>
            <person name="Vijayakumar V."/>
            <person name="Gluck-Thaler E."/>
            <person name="Korotkin H.B."/>
            <person name="Matheny P.B."/>
            <person name="Slot J.C."/>
        </authorList>
    </citation>
    <scope>NUCLEOTIDE SEQUENCE [LARGE SCALE GENOMIC DNA]</scope>
    <source>
        <strain evidence="2 3">SRW20</strain>
    </source>
</reference>
<dbReference type="OrthoDB" id="3145912at2759"/>
<evidence type="ECO:0008006" key="4">
    <source>
        <dbReference type="Google" id="ProtNLM"/>
    </source>
</evidence>
<accession>A0A409VGS4</accession>
<proteinExistence type="predicted"/>
<organism evidence="2 3">
    <name type="scientific">Gymnopilus dilepis</name>
    <dbReference type="NCBI Taxonomy" id="231916"/>
    <lineage>
        <taxon>Eukaryota</taxon>
        <taxon>Fungi</taxon>
        <taxon>Dikarya</taxon>
        <taxon>Basidiomycota</taxon>
        <taxon>Agaricomycotina</taxon>
        <taxon>Agaricomycetes</taxon>
        <taxon>Agaricomycetidae</taxon>
        <taxon>Agaricales</taxon>
        <taxon>Agaricineae</taxon>
        <taxon>Hymenogastraceae</taxon>
        <taxon>Gymnopilus</taxon>
    </lineage>
</organism>
<dbReference type="Proteomes" id="UP000284706">
    <property type="component" value="Unassembled WGS sequence"/>
</dbReference>
<protein>
    <recommendedName>
        <fullName evidence="4">F-box domain-containing protein</fullName>
    </recommendedName>
</protein>
<dbReference type="InParanoid" id="A0A409VGS4"/>
<dbReference type="EMBL" id="NHYE01005653">
    <property type="protein sequence ID" value="PPQ65440.1"/>
    <property type="molecule type" value="Genomic_DNA"/>
</dbReference>
<evidence type="ECO:0000313" key="2">
    <source>
        <dbReference type="EMBL" id="PPQ65440.1"/>
    </source>
</evidence>
<name>A0A409VGS4_9AGAR</name>
<dbReference type="AlphaFoldDB" id="A0A409VGS4"/>
<feature type="region of interest" description="Disordered" evidence="1">
    <location>
        <begin position="357"/>
        <end position="380"/>
    </location>
</feature>
<feature type="region of interest" description="Disordered" evidence="1">
    <location>
        <begin position="1"/>
        <end position="24"/>
    </location>
</feature>
<gene>
    <name evidence="2" type="ORF">CVT26_000092</name>
</gene>
<comment type="caution">
    <text evidence="2">The sequence shown here is derived from an EMBL/GenBank/DDBJ whole genome shotgun (WGS) entry which is preliminary data.</text>
</comment>
<feature type="compositionally biased region" description="Polar residues" evidence="1">
    <location>
        <begin position="357"/>
        <end position="375"/>
    </location>
</feature>
<sequence>MPSVAQTTQTFDAERTPVDAMGQTPISESPVLPVEILQPILQAAARSDHGCAYSLALVARTVHIWVQPILYEKVTIRDAHTCALLLRTLRSNGSPSCKKIRSMIFDCDKEADCVGRPILAEFAKDMTYLSVYGYAPIRSLSDSLNAPNLERLALIQKSSPPDPDKFGYASPMILSNSKWTHVLAVDDRYRLATTGLTLSQIVGILWTTARPIGMPPRDVLDNLTHVAVTTSATSFNIGHISLVSQVSPNIKYLALLETVEDSADAAIHDRFMSYIRTFVRQRFVVVMKDLGSPSMWGGEDAAQTEFWTKVENLVDEGYFSDQGDSSRSFLLPPSSRKSVFCNVISFRNMHENTPSAAQTTSIQTSLDAESPTQPNARVESQAPISDTLVLPVEVLRLIFRAAAKSNQGCAYSLALVSRTVYIWVQPILYERVIIRNFDACYQLLKTLRSTGSQYSKKIKSFMFDCDKEAGQVGEPIFAEFAKDITFLSICEHASLEWLMQSLDAPNLERLTLVQKSVVFKSQGRVPPIFLSTKLTHVLAVADEGLLRLGGALHITLSQVTGLPWLVFLPTNARPPFKSVLNQLTHVAVTTSAEKLEMRDLHYTRQACPNLRYLAMLETLDTKIAHHNRLITEIKSSDHFRFVVVMKDLGSPSMWGGEDASQNEFWTKVENLVDEGYLSDRGDRWD</sequence>
<feature type="compositionally biased region" description="Polar residues" evidence="1">
    <location>
        <begin position="1"/>
        <end position="11"/>
    </location>
</feature>